<dbReference type="GO" id="GO:0005524">
    <property type="term" value="F:ATP binding"/>
    <property type="evidence" value="ECO:0007669"/>
    <property type="project" value="UniProtKB-UniRule"/>
</dbReference>
<keyword evidence="1" id="KW-0547">Nucleotide-binding</keyword>
<reference evidence="2 3" key="1">
    <citation type="submission" date="2014-06" db="EMBL/GenBank/DDBJ databases">
        <title>Evolutionary Origins and Diversification of the Mycorrhizal Mutualists.</title>
        <authorList>
            <consortium name="DOE Joint Genome Institute"/>
            <consortium name="Mycorrhizal Genomics Consortium"/>
            <person name="Kohler A."/>
            <person name="Kuo A."/>
            <person name="Nagy L.G."/>
            <person name="Floudas D."/>
            <person name="Copeland A."/>
            <person name="Barry K.W."/>
            <person name="Cichocki N."/>
            <person name="Veneault-Fourrey C."/>
            <person name="LaButti K."/>
            <person name="Lindquist E.A."/>
            <person name="Lipzen A."/>
            <person name="Lundell T."/>
            <person name="Morin E."/>
            <person name="Murat C."/>
            <person name="Riley R."/>
            <person name="Ohm R."/>
            <person name="Sun H."/>
            <person name="Tunlid A."/>
            <person name="Henrissat B."/>
            <person name="Grigoriev I.V."/>
            <person name="Hibbett D.S."/>
            <person name="Martin F."/>
        </authorList>
    </citation>
    <scope>NUCLEOTIDE SEQUENCE [LARGE SCALE GENOMIC DNA]</scope>
    <source>
        <strain evidence="2 3">SS14</strain>
    </source>
</reference>
<organism evidence="2 3">
    <name type="scientific">Sphaerobolus stellatus (strain SS14)</name>
    <dbReference type="NCBI Taxonomy" id="990650"/>
    <lineage>
        <taxon>Eukaryota</taxon>
        <taxon>Fungi</taxon>
        <taxon>Dikarya</taxon>
        <taxon>Basidiomycota</taxon>
        <taxon>Agaricomycotina</taxon>
        <taxon>Agaricomycetes</taxon>
        <taxon>Phallomycetidae</taxon>
        <taxon>Geastrales</taxon>
        <taxon>Sphaerobolaceae</taxon>
        <taxon>Sphaerobolus</taxon>
    </lineage>
</organism>
<proteinExistence type="predicted"/>
<dbReference type="Proteomes" id="UP000054279">
    <property type="component" value="Unassembled WGS sequence"/>
</dbReference>
<gene>
    <name evidence="2" type="ORF">M422DRAFT_276510</name>
</gene>
<name>A0A0C9TMD9_SPHS4</name>
<evidence type="ECO:0000256" key="1">
    <source>
        <dbReference type="PROSITE-ProRule" id="PRU10141"/>
    </source>
</evidence>
<keyword evidence="1" id="KW-0067">ATP-binding</keyword>
<dbReference type="OrthoDB" id="5979581at2759"/>
<evidence type="ECO:0000313" key="3">
    <source>
        <dbReference type="Proteomes" id="UP000054279"/>
    </source>
</evidence>
<dbReference type="PROSITE" id="PS00107">
    <property type="entry name" value="PROTEIN_KINASE_ATP"/>
    <property type="match status" value="1"/>
</dbReference>
<accession>A0A0C9TMD9</accession>
<dbReference type="HOGENOM" id="CLU_824317_0_0_1"/>
<dbReference type="EMBL" id="KN837846">
    <property type="protein sequence ID" value="KIJ22994.1"/>
    <property type="molecule type" value="Genomic_DNA"/>
</dbReference>
<keyword evidence="3" id="KW-1185">Reference proteome</keyword>
<dbReference type="AlphaFoldDB" id="A0A0C9TMD9"/>
<dbReference type="Gene3D" id="3.30.200.20">
    <property type="entry name" value="Phosphorylase Kinase, domain 1"/>
    <property type="match status" value="1"/>
</dbReference>
<sequence>MGGVSEEEFLKGEGIVQFLPVPVKLMPCAQESQFRVALHICHQRAEHRDLQSLMDVVPEHSLSHRTRIGTPSRQANSLEECTWHQEGWGGCGRGSVTTPLGILAVSAGIVATFLSWPHIHDDPLLFRPASYHHVFYLSLQTLYIVLNYSVRLQAIATYFLWFSKSIAAFLIRHNDSFPFRTTSPKLLQSFQCSKDARNPASDAETLAFVEEQLGLPASEGFGYLGVDIGNTTGLNMRYRIVRKLGFGRSSTAWMGHDNGSTEEGTMNKYVVKKIMKAFTTRMSEQESMLEKKFFVEMANPSRKLGRDPSWRQSYCLAPFDSLLHTNPVTLENHIVFS</sequence>
<feature type="binding site" evidence="1">
    <location>
        <position position="273"/>
    </location>
    <ligand>
        <name>ATP</name>
        <dbReference type="ChEBI" id="CHEBI:30616"/>
    </ligand>
</feature>
<protein>
    <submittedName>
        <fullName evidence="2">Uncharacterized protein</fullName>
    </submittedName>
</protein>
<dbReference type="InterPro" id="IPR017441">
    <property type="entry name" value="Protein_kinase_ATP_BS"/>
</dbReference>
<evidence type="ECO:0000313" key="2">
    <source>
        <dbReference type="EMBL" id="KIJ22994.1"/>
    </source>
</evidence>